<gene>
    <name evidence="2" type="ORF">WN55_03368</name>
</gene>
<keyword evidence="1" id="KW-0732">Signal</keyword>
<dbReference type="Proteomes" id="UP000076502">
    <property type="component" value="Unassembled WGS sequence"/>
</dbReference>
<dbReference type="Pfam" id="PF05705">
    <property type="entry name" value="DUF829"/>
    <property type="match status" value="1"/>
</dbReference>
<reference evidence="2 3" key="1">
    <citation type="submission" date="2015-07" db="EMBL/GenBank/DDBJ databases">
        <title>The genome of Dufourea novaeangliae.</title>
        <authorList>
            <person name="Pan H."/>
            <person name="Kapheim K."/>
        </authorList>
    </citation>
    <scope>NUCLEOTIDE SEQUENCE [LARGE SCALE GENOMIC DNA]</scope>
    <source>
        <strain evidence="2">0120121106</strain>
        <tissue evidence="2">Whole body</tissue>
    </source>
</reference>
<sequence>MIVGKILSFTLARARLVSCTQPQLLNQKQDLTLFLLVCKLSNYHVTKNIEYISQGNKIKNFDDHIKHFKNTENRPLLIMLTWLLSKRRHVMKYVNLYTEQGFDIALVTMTPWQLMWPTKGSRVVAADLLDFLIQHESYQQILLHGFSVGAYMWGEILDLIQSDRQKYAHLIDKIVGQIWDSVVDVTELTVGTPRAVFPKNEMLQSMFQKYLEYHLKTFHKQSTQYYIRSSQLFHTNLVHTPALFFISKTDIVGTLTSNFRVRDRWDTLGVKTYVKIFEKSPHVGHYYKYPKEYVAELYAFLNKLQLIQNEEKMRAHL</sequence>
<protein>
    <submittedName>
        <fullName evidence="2">Transmembrane protein 53</fullName>
    </submittedName>
</protein>
<accession>A0A154PL67</accession>
<dbReference type="InterPro" id="IPR008547">
    <property type="entry name" value="DUF829_TMEM53"/>
</dbReference>
<feature type="signal peptide" evidence="1">
    <location>
        <begin position="1"/>
        <end position="19"/>
    </location>
</feature>
<feature type="chain" id="PRO_5007599660" evidence="1">
    <location>
        <begin position="20"/>
        <end position="317"/>
    </location>
</feature>
<dbReference type="GO" id="GO:0017171">
    <property type="term" value="F:serine hydrolase activity"/>
    <property type="evidence" value="ECO:0007669"/>
    <property type="project" value="TreeGrafter"/>
</dbReference>
<keyword evidence="2" id="KW-0812">Transmembrane</keyword>
<dbReference type="OrthoDB" id="77878at2759"/>
<dbReference type="PANTHER" id="PTHR20908:SF1">
    <property type="entry name" value="LD15586P"/>
    <property type="match status" value="1"/>
</dbReference>
<dbReference type="OMA" id="YLEYHMK"/>
<proteinExistence type="predicted"/>
<keyword evidence="2" id="KW-0472">Membrane</keyword>
<dbReference type="SUPFAM" id="SSF53474">
    <property type="entry name" value="alpha/beta-Hydrolases"/>
    <property type="match status" value="1"/>
</dbReference>
<dbReference type="PANTHER" id="PTHR20908">
    <property type="entry name" value="LD15586P"/>
    <property type="match status" value="1"/>
</dbReference>
<dbReference type="EMBL" id="KQ434954">
    <property type="protein sequence ID" value="KZC12615.1"/>
    <property type="molecule type" value="Genomic_DNA"/>
</dbReference>
<dbReference type="InterPro" id="IPR029058">
    <property type="entry name" value="AB_hydrolase_fold"/>
</dbReference>
<organism evidence="2 3">
    <name type="scientific">Dufourea novaeangliae</name>
    <name type="common">Sweat bee</name>
    <dbReference type="NCBI Taxonomy" id="178035"/>
    <lineage>
        <taxon>Eukaryota</taxon>
        <taxon>Metazoa</taxon>
        <taxon>Ecdysozoa</taxon>
        <taxon>Arthropoda</taxon>
        <taxon>Hexapoda</taxon>
        <taxon>Insecta</taxon>
        <taxon>Pterygota</taxon>
        <taxon>Neoptera</taxon>
        <taxon>Endopterygota</taxon>
        <taxon>Hymenoptera</taxon>
        <taxon>Apocrita</taxon>
        <taxon>Aculeata</taxon>
        <taxon>Apoidea</taxon>
        <taxon>Anthophila</taxon>
        <taxon>Halictidae</taxon>
        <taxon>Rophitinae</taxon>
        <taxon>Dufourea</taxon>
    </lineage>
</organism>
<keyword evidence="3" id="KW-1185">Reference proteome</keyword>
<evidence type="ECO:0000313" key="3">
    <source>
        <dbReference type="Proteomes" id="UP000076502"/>
    </source>
</evidence>
<name>A0A154PL67_DUFNO</name>
<dbReference type="AlphaFoldDB" id="A0A154PL67"/>
<evidence type="ECO:0000313" key="2">
    <source>
        <dbReference type="EMBL" id="KZC12615.1"/>
    </source>
</evidence>
<evidence type="ECO:0000256" key="1">
    <source>
        <dbReference type="SAM" id="SignalP"/>
    </source>
</evidence>
<dbReference type="Gene3D" id="3.40.50.1820">
    <property type="entry name" value="alpha/beta hydrolase"/>
    <property type="match status" value="1"/>
</dbReference>